<sequence length="47" mass="5428">MTLKSLVDNLTRKQMCHHLLNQVAWNVQHMDMTIGSPNNDEHDIAKV</sequence>
<reference evidence="1" key="1">
    <citation type="submission" date="2014-09" db="EMBL/GenBank/DDBJ databases">
        <authorList>
            <person name="Magalhaes I.L.F."/>
            <person name="Oliveira U."/>
            <person name="Santos F.R."/>
            <person name="Vidigal T.H.D.A."/>
            <person name="Brescovit A.D."/>
            <person name="Santos A.J."/>
        </authorList>
    </citation>
    <scope>NUCLEOTIDE SEQUENCE</scope>
    <source>
        <tissue evidence="1">Shoot tissue taken approximately 20 cm above the soil surface</tissue>
    </source>
</reference>
<reference evidence="1" key="2">
    <citation type="journal article" date="2015" name="Data Brief">
        <title>Shoot transcriptome of the giant reed, Arundo donax.</title>
        <authorList>
            <person name="Barrero R.A."/>
            <person name="Guerrero F.D."/>
            <person name="Moolhuijzen P."/>
            <person name="Goolsby J.A."/>
            <person name="Tidwell J."/>
            <person name="Bellgard S.E."/>
            <person name="Bellgard M.I."/>
        </authorList>
    </citation>
    <scope>NUCLEOTIDE SEQUENCE</scope>
    <source>
        <tissue evidence="1">Shoot tissue taken approximately 20 cm above the soil surface</tissue>
    </source>
</reference>
<name>A0A0A9FXX3_ARUDO</name>
<evidence type="ECO:0000313" key="1">
    <source>
        <dbReference type="EMBL" id="JAE13228.1"/>
    </source>
</evidence>
<accession>A0A0A9FXX3</accession>
<dbReference type="EMBL" id="GBRH01184668">
    <property type="protein sequence ID" value="JAE13228.1"/>
    <property type="molecule type" value="Transcribed_RNA"/>
</dbReference>
<organism evidence="1">
    <name type="scientific">Arundo donax</name>
    <name type="common">Giant reed</name>
    <name type="synonym">Donax arundinaceus</name>
    <dbReference type="NCBI Taxonomy" id="35708"/>
    <lineage>
        <taxon>Eukaryota</taxon>
        <taxon>Viridiplantae</taxon>
        <taxon>Streptophyta</taxon>
        <taxon>Embryophyta</taxon>
        <taxon>Tracheophyta</taxon>
        <taxon>Spermatophyta</taxon>
        <taxon>Magnoliopsida</taxon>
        <taxon>Liliopsida</taxon>
        <taxon>Poales</taxon>
        <taxon>Poaceae</taxon>
        <taxon>PACMAD clade</taxon>
        <taxon>Arundinoideae</taxon>
        <taxon>Arundineae</taxon>
        <taxon>Arundo</taxon>
    </lineage>
</organism>
<proteinExistence type="predicted"/>
<dbReference type="AlphaFoldDB" id="A0A0A9FXX3"/>
<protein>
    <submittedName>
        <fullName evidence="1">Uncharacterized protein</fullName>
    </submittedName>
</protein>